<keyword evidence="2" id="KW-0969">Cilium</keyword>
<dbReference type="HOGENOM" id="CLU_1080935_0_0_6"/>
<evidence type="ECO:0000256" key="1">
    <source>
        <dbReference type="SAM" id="SignalP"/>
    </source>
</evidence>
<protein>
    <submittedName>
        <fullName evidence="2">Predicted ATPases involved in biogenesis of archaeal flagella</fullName>
    </submittedName>
</protein>
<dbReference type="EMBL" id="LN614827">
    <property type="protein sequence ID" value="CEG58578.1"/>
    <property type="molecule type" value="Genomic_DNA"/>
</dbReference>
<dbReference type="SUPFAM" id="SSF53474">
    <property type="entry name" value="alpha/beta-Hydrolases"/>
    <property type="match status" value="1"/>
</dbReference>
<dbReference type="OrthoDB" id="5644501at2"/>
<feature type="chain" id="PRO_5001935426" evidence="1">
    <location>
        <begin position="23"/>
        <end position="261"/>
    </location>
</feature>
<sequence length="261" mass="29883">MNHFIRTAFLFLLLLFSSHCGADTLVIKVNQNPIDLSYWPAGNKHYGAVLLISGGEDVVQSPILLTHVAEQLSSYGWSVVLLNCTKDSPVPWVKQIPPTINILREHKNKRIVLVHYGEQLNQSLEYFSRPQSKMINGLIMLSAYDDTNWSKLKKLRFPVFDIAGQFDYDAVLYQMEVREKEFGRHNYQSIEMPGAHHDYRYSQKMLLAFIHGWMAKLPESEPEPPPILVSYIEPVYSAASHIAKVDHSDWAGFIDDPIEPE</sequence>
<dbReference type="KEGG" id="lfa:LFA_3242"/>
<organism evidence="2 3">
    <name type="scientific">Legionella fallonii LLAP-10</name>
    <dbReference type="NCBI Taxonomy" id="1212491"/>
    <lineage>
        <taxon>Bacteria</taxon>
        <taxon>Pseudomonadati</taxon>
        <taxon>Pseudomonadota</taxon>
        <taxon>Gammaproteobacteria</taxon>
        <taxon>Legionellales</taxon>
        <taxon>Legionellaceae</taxon>
        <taxon>Legionella</taxon>
    </lineage>
</organism>
<dbReference type="RefSeq" id="WP_045096867.1">
    <property type="nucleotide sequence ID" value="NZ_LN614827.1"/>
</dbReference>
<evidence type="ECO:0000313" key="3">
    <source>
        <dbReference type="Proteomes" id="UP000032430"/>
    </source>
</evidence>
<dbReference type="STRING" id="1212491.LFA_3242"/>
<dbReference type="Proteomes" id="UP000032430">
    <property type="component" value="Chromosome I"/>
</dbReference>
<keyword evidence="2" id="KW-0282">Flagellum</keyword>
<gene>
    <name evidence="2" type="ORF">LFA_3242</name>
</gene>
<dbReference type="InterPro" id="IPR029058">
    <property type="entry name" value="AB_hydrolase_fold"/>
</dbReference>
<keyword evidence="3" id="KW-1185">Reference proteome</keyword>
<name>A0A098G7Z9_9GAMM</name>
<proteinExistence type="predicted"/>
<evidence type="ECO:0000313" key="2">
    <source>
        <dbReference type="EMBL" id="CEG58578.1"/>
    </source>
</evidence>
<accession>A0A098G7Z9</accession>
<feature type="signal peptide" evidence="1">
    <location>
        <begin position="1"/>
        <end position="22"/>
    </location>
</feature>
<keyword evidence="2" id="KW-0966">Cell projection</keyword>
<dbReference type="AlphaFoldDB" id="A0A098G7Z9"/>
<reference evidence="3" key="1">
    <citation type="submission" date="2014-09" db="EMBL/GenBank/DDBJ databases">
        <authorList>
            <person name="Gomez-Valero L."/>
        </authorList>
    </citation>
    <scope>NUCLEOTIDE SEQUENCE [LARGE SCALE GENOMIC DNA]</scope>
    <source>
        <strain evidence="3">ATCC700992</strain>
    </source>
</reference>
<keyword evidence="1" id="KW-0732">Signal</keyword>